<dbReference type="Pfam" id="PF00589">
    <property type="entry name" value="Phage_integrase"/>
    <property type="match status" value="1"/>
</dbReference>
<organism evidence="5">
    <name type="scientific">marine sediment metagenome</name>
    <dbReference type="NCBI Taxonomy" id="412755"/>
    <lineage>
        <taxon>unclassified sequences</taxon>
        <taxon>metagenomes</taxon>
        <taxon>ecological metagenomes</taxon>
    </lineage>
</organism>
<dbReference type="InterPro" id="IPR002104">
    <property type="entry name" value="Integrase_catalytic"/>
</dbReference>
<sequence>MILTIGPRSHQDYLSLPIFGPILDEFTNWSHQRGYALGTIRNQLKDTRHIAAFLQKKDLRSISELKHCDFQNAWQHFRHDHPGIAGTIRQLQQFLDETRGLPPPFPISKTRSDNELERFSGYLKDVRGLVDTTIRSHSGYLGRFLDSIGFETNEQALPDLSLKQVEDFLGTCSKDLNRYSLQHVVGYLRAFLRFQYSRGVLQTPLHEMIDTPRVYRLEKLPRSLPWTVVNELLLSIDRTDIPGIRNYTMLLLVATYGLRTCEVVSLTLDDINWRTATICIPQGKTDNQLVLPLTDAVADALIEYLKNGRPSLSFREVFLRIRAPNGRLKPTAVTEVFQRQVRLSGMDIPYHGPHCLRHSFAVHLLRQGTSVKVIGDVLGHSNVESTCVYLRLAIDDLRSVALEVPDYADIDIRVDATALNGLPPARSWKKVKSSIPLQSFLAEEITAYLQLHRSL</sequence>
<evidence type="ECO:0008006" key="6">
    <source>
        <dbReference type="Google" id="ProtNLM"/>
    </source>
</evidence>
<feature type="domain" description="Tyr recombinase" evidence="3">
    <location>
        <begin position="219"/>
        <end position="402"/>
    </location>
</feature>
<dbReference type="PANTHER" id="PTHR30349:SF90">
    <property type="entry name" value="TYROSINE RECOMBINASE XERD"/>
    <property type="match status" value="1"/>
</dbReference>
<dbReference type="InterPro" id="IPR013762">
    <property type="entry name" value="Integrase-like_cat_sf"/>
</dbReference>
<dbReference type="SUPFAM" id="SSF56349">
    <property type="entry name" value="DNA breaking-rejoining enzymes"/>
    <property type="match status" value="1"/>
</dbReference>
<dbReference type="InterPro" id="IPR011010">
    <property type="entry name" value="DNA_brk_join_enz"/>
</dbReference>
<comment type="caution">
    <text evidence="5">The sequence shown here is derived from an EMBL/GenBank/DDBJ whole genome shotgun (WGS) entry which is preliminary data.</text>
</comment>
<dbReference type="Gene3D" id="1.10.150.130">
    <property type="match status" value="1"/>
</dbReference>
<dbReference type="InterPro" id="IPR050090">
    <property type="entry name" value="Tyrosine_recombinase_XerCD"/>
</dbReference>
<evidence type="ECO:0000259" key="4">
    <source>
        <dbReference type="PROSITE" id="PS51900"/>
    </source>
</evidence>
<dbReference type="PANTHER" id="PTHR30349">
    <property type="entry name" value="PHAGE INTEGRASE-RELATED"/>
    <property type="match status" value="1"/>
</dbReference>
<reference evidence="5" key="1">
    <citation type="journal article" date="2015" name="Nature">
        <title>Complex archaea that bridge the gap between prokaryotes and eukaryotes.</title>
        <authorList>
            <person name="Spang A."/>
            <person name="Saw J.H."/>
            <person name="Jorgensen S.L."/>
            <person name="Zaremba-Niedzwiedzka K."/>
            <person name="Martijn J."/>
            <person name="Lind A.E."/>
            <person name="van Eijk R."/>
            <person name="Schleper C."/>
            <person name="Guy L."/>
            <person name="Ettema T.J."/>
        </authorList>
    </citation>
    <scope>NUCLEOTIDE SEQUENCE</scope>
</reference>
<dbReference type="GO" id="GO:0006310">
    <property type="term" value="P:DNA recombination"/>
    <property type="evidence" value="ECO:0007669"/>
    <property type="project" value="UniProtKB-KW"/>
</dbReference>
<dbReference type="GO" id="GO:0015074">
    <property type="term" value="P:DNA integration"/>
    <property type="evidence" value="ECO:0007669"/>
    <property type="project" value="InterPro"/>
</dbReference>
<feature type="domain" description="Core-binding (CB)" evidence="4">
    <location>
        <begin position="110"/>
        <end position="196"/>
    </location>
</feature>
<evidence type="ECO:0000256" key="2">
    <source>
        <dbReference type="ARBA" id="ARBA00023172"/>
    </source>
</evidence>
<protein>
    <recommendedName>
        <fullName evidence="6">Tyr recombinase domain-containing protein</fullName>
    </recommendedName>
</protein>
<evidence type="ECO:0000256" key="1">
    <source>
        <dbReference type="ARBA" id="ARBA00023125"/>
    </source>
</evidence>
<name>A0A0F9HEY8_9ZZZZ</name>
<dbReference type="EMBL" id="LAZR01024893">
    <property type="protein sequence ID" value="KKL73657.1"/>
    <property type="molecule type" value="Genomic_DNA"/>
</dbReference>
<dbReference type="Gene3D" id="1.10.443.10">
    <property type="entry name" value="Intergrase catalytic core"/>
    <property type="match status" value="1"/>
</dbReference>
<dbReference type="CDD" id="cd01188">
    <property type="entry name" value="INT_RitA_C_like"/>
    <property type="match status" value="1"/>
</dbReference>
<feature type="non-terminal residue" evidence="5">
    <location>
        <position position="455"/>
    </location>
</feature>
<evidence type="ECO:0000259" key="3">
    <source>
        <dbReference type="PROSITE" id="PS51898"/>
    </source>
</evidence>
<dbReference type="PROSITE" id="PS51898">
    <property type="entry name" value="TYR_RECOMBINASE"/>
    <property type="match status" value="1"/>
</dbReference>
<dbReference type="GO" id="GO:0003677">
    <property type="term" value="F:DNA binding"/>
    <property type="evidence" value="ECO:0007669"/>
    <property type="project" value="UniProtKB-KW"/>
</dbReference>
<accession>A0A0F9HEY8</accession>
<gene>
    <name evidence="5" type="ORF">LCGC14_2072710</name>
</gene>
<proteinExistence type="predicted"/>
<dbReference type="PROSITE" id="PS51900">
    <property type="entry name" value="CB"/>
    <property type="match status" value="1"/>
</dbReference>
<dbReference type="InterPro" id="IPR010998">
    <property type="entry name" value="Integrase_recombinase_N"/>
</dbReference>
<keyword evidence="2" id="KW-0233">DNA recombination</keyword>
<evidence type="ECO:0000313" key="5">
    <source>
        <dbReference type="EMBL" id="KKL73657.1"/>
    </source>
</evidence>
<keyword evidence="1" id="KW-0238">DNA-binding</keyword>
<dbReference type="AlphaFoldDB" id="A0A0F9HEY8"/>
<dbReference type="InterPro" id="IPR044068">
    <property type="entry name" value="CB"/>
</dbReference>